<dbReference type="SMART" id="SM00135">
    <property type="entry name" value="LY"/>
    <property type="match status" value="2"/>
</dbReference>
<organism evidence="2 3">
    <name type="scientific">Mytilus coruscus</name>
    <name type="common">Sea mussel</name>
    <dbReference type="NCBI Taxonomy" id="42192"/>
    <lineage>
        <taxon>Eukaryota</taxon>
        <taxon>Metazoa</taxon>
        <taxon>Spiralia</taxon>
        <taxon>Lophotrochozoa</taxon>
        <taxon>Mollusca</taxon>
        <taxon>Bivalvia</taxon>
        <taxon>Autobranchia</taxon>
        <taxon>Pteriomorphia</taxon>
        <taxon>Mytilida</taxon>
        <taxon>Mytiloidea</taxon>
        <taxon>Mytilidae</taxon>
        <taxon>Mytilinae</taxon>
        <taxon>Mytilus</taxon>
    </lineage>
</organism>
<evidence type="ECO:0008006" key="4">
    <source>
        <dbReference type="Google" id="ProtNLM"/>
    </source>
</evidence>
<dbReference type="GO" id="GO:0017147">
    <property type="term" value="F:Wnt-protein binding"/>
    <property type="evidence" value="ECO:0007669"/>
    <property type="project" value="TreeGrafter"/>
</dbReference>
<dbReference type="Proteomes" id="UP000507470">
    <property type="component" value="Unassembled WGS sequence"/>
</dbReference>
<proteinExistence type="predicted"/>
<dbReference type="EMBL" id="CACVKT020003326">
    <property type="protein sequence ID" value="CAC5383058.1"/>
    <property type="molecule type" value="Genomic_DNA"/>
</dbReference>
<keyword evidence="1" id="KW-0812">Transmembrane</keyword>
<reference evidence="2 3" key="1">
    <citation type="submission" date="2020-06" db="EMBL/GenBank/DDBJ databases">
        <authorList>
            <person name="Li R."/>
            <person name="Bekaert M."/>
        </authorList>
    </citation>
    <scope>NUCLEOTIDE SEQUENCE [LARGE SCALE GENOMIC DNA]</scope>
    <source>
        <strain evidence="3">wild</strain>
    </source>
</reference>
<dbReference type="OrthoDB" id="6128707at2759"/>
<dbReference type="GO" id="GO:0060070">
    <property type="term" value="P:canonical Wnt signaling pathway"/>
    <property type="evidence" value="ECO:0007669"/>
    <property type="project" value="TreeGrafter"/>
</dbReference>
<dbReference type="InterPro" id="IPR011042">
    <property type="entry name" value="6-blade_b-propeller_TolB-like"/>
</dbReference>
<protein>
    <recommendedName>
        <fullName evidence="4">LRP4</fullName>
    </recommendedName>
</protein>
<dbReference type="SUPFAM" id="SSF63825">
    <property type="entry name" value="YWTD domain"/>
    <property type="match status" value="1"/>
</dbReference>
<dbReference type="AlphaFoldDB" id="A0A6J8BGG0"/>
<dbReference type="Gene3D" id="2.120.10.30">
    <property type="entry name" value="TolB, C-terminal domain"/>
    <property type="match status" value="1"/>
</dbReference>
<keyword evidence="3" id="KW-1185">Reference proteome</keyword>
<keyword evidence="1" id="KW-0472">Membrane</keyword>
<accession>A0A6J8BGG0</accession>
<name>A0A6J8BGG0_MYTCO</name>
<dbReference type="GO" id="GO:0042813">
    <property type="term" value="F:Wnt receptor activity"/>
    <property type="evidence" value="ECO:0007669"/>
    <property type="project" value="TreeGrafter"/>
</dbReference>
<dbReference type="PANTHER" id="PTHR46513:SF13">
    <property type="entry name" value="EGF-LIKE DOMAIN-CONTAINING PROTEIN"/>
    <property type="match status" value="1"/>
</dbReference>
<dbReference type="PANTHER" id="PTHR46513">
    <property type="entry name" value="VITELLOGENIN RECEPTOR-LIKE PROTEIN-RELATED-RELATED"/>
    <property type="match status" value="1"/>
</dbReference>
<gene>
    <name evidence="2" type="ORF">MCOR_18836</name>
</gene>
<evidence type="ECO:0000313" key="3">
    <source>
        <dbReference type="Proteomes" id="UP000507470"/>
    </source>
</evidence>
<evidence type="ECO:0000313" key="2">
    <source>
        <dbReference type="EMBL" id="CAC5383058.1"/>
    </source>
</evidence>
<evidence type="ECO:0000256" key="1">
    <source>
        <dbReference type="SAM" id="Phobius"/>
    </source>
</evidence>
<dbReference type="InterPro" id="IPR000033">
    <property type="entry name" value="LDLR_classB_rpt"/>
</dbReference>
<dbReference type="InterPro" id="IPR050778">
    <property type="entry name" value="Cueball_EGF_LRP_Nidogen"/>
</dbReference>
<feature type="transmembrane region" description="Helical" evidence="1">
    <location>
        <begin position="200"/>
        <end position="221"/>
    </location>
</feature>
<dbReference type="GO" id="GO:0005886">
    <property type="term" value="C:plasma membrane"/>
    <property type="evidence" value="ECO:0007669"/>
    <property type="project" value="TreeGrafter"/>
</dbReference>
<sequence length="258" mass="29301">MLFSAVRGKLLLASSHSIIEFDVDTANVTVLVGHGGSIVYSVDYDYENRYVYFPRYTFGDIVRFPYPSQNIQLQHVVNTSSFPAGVAVDSANDHVYWVVSDGNTLSRCKSDGTNVVVFTSFSDTFMIRLDFTNRWMYIGYFNTGISKSRFDLTDIRMIANFSTQTLCMDIDLIEQRMYWMNIDSDIKSVNVDGSDVKTIFSMHSFTINYAIGVLFGNIYYASRNQLVMMNKSQGSTPTVIYTDTSFIYSIYVFNSTGM</sequence>
<keyword evidence="1" id="KW-1133">Transmembrane helix</keyword>